<sequence length="105" mass="11925">MAVQWMDLLPQYSVYYQHHLNVVDNQSMCDDLPKFNHNDTLTGSKSVSHSPIDFVDLISIQIGSILMTKKSTSKFSARSLVVKNNRSIFWRNSAEIGRKSQPSHG</sequence>
<gene>
    <name evidence="1" type="ORF">DERF_010874</name>
</gene>
<keyword evidence="2" id="KW-1185">Reference proteome</keyword>
<reference evidence="1" key="2">
    <citation type="journal article" date="2022" name="Res Sq">
        <title>Comparative Genomics Reveals Insights into the Divergent Evolution of Astigmatic Mites and Household Pest Adaptations.</title>
        <authorList>
            <person name="Xiong Q."/>
            <person name="Wan A.T.-Y."/>
            <person name="Liu X.-Y."/>
            <person name="Fung C.S.-H."/>
            <person name="Xiao X."/>
            <person name="Malainual N."/>
            <person name="Hou J."/>
            <person name="Wang L."/>
            <person name="Wang M."/>
            <person name="Yang K."/>
            <person name="Cui Y."/>
            <person name="Leung E."/>
            <person name="Nong W."/>
            <person name="Shin S.-K."/>
            <person name="Au S."/>
            <person name="Jeong K.Y."/>
            <person name="Chew F.T."/>
            <person name="Hui J."/>
            <person name="Leung T.F."/>
            <person name="Tungtrongchitr A."/>
            <person name="Zhong N."/>
            <person name="Liu Z."/>
            <person name="Tsui S."/>
        </authorList>
    </citation>
    <scope>NUCLEOTIDE SEQUENCE</scope>
    <source>
        <strain evidence="1">Derf</strain>
        <tissue evidence="1">Whole organism</tissue>
    </source>
</reference>
<name>A0A922HRW5_DERFA</name>
<accession>A0A922HRW5</accession>
<dbReference type="EMBL" id="ASGP02000005">
    <property type="protein sequence ID" value="KAH9506131.1"/>
    <property type="molecule type" value="Genomic_DNA"/>
</dbReference>
<protein>
    <submittedName>
        <fullName evidence="1">Uncharacterized protein</fullName>
    </submittedName>
</protein>
<evidence type="ECO:0000313" key="2">
    <source>
        <dbReference type="Proteomes" id="UP000790347"/>
    </source>
</evidence>
<evidence type="ECO:0000313" key="1">
    <source>
        <dbReference type="EMBL" id="KAH9506131.1"/>
    </source>
</evidence>
<comment type="caution">
    <text evidence="1">The sequence shown here is derived from an EMBL/GenBank/DDBJ whole genome shotgun (WGS) entry which is preliminary data.</text>
</comment>
<organism evidence="1 2">
    <name type="scientific">Dermatophagoides farinae</name>
    <name type="common">American house dust mite</name>
    <dbReference type="NCBI Taxonomy" id="6954"/>
    <lineage>
        <taxon>Eukaryota</taxon>
        <taxon>Metazoa</taxon>
        <taxon>Ecdysozoa</taxon>
        <taxon>Arthropoda</taxon>
        <taxon>Chelicerata</taxon>
        <taxon>Arachnida</taxon>
        <taxon>Acari</taxon>
        <taxon>Acariformes</taxon>
        <taxon>Sarcoptiformes</taxon>
        <taxon>Astigmata</taxon>
        <taxon>Psoroptidia</taxon>
        <taxon>Analgoidea</taxon>
        <taxon>Pyroglyphidae</taxon>
        <taxon>Dermatophagoidinae</taxon>
        <taxon>Dermatophagoides</taxon>
    </lineage>
</organism>
<dbReference type="Proteomes" id="UP000790347">
    <property type="component" value="Unassembled WGS sequence"/>
</dbReference>
<dbReference type="AlphaFoldDB" id="A0A922HRW5"/>
<reference evidence="1" key="1">
    <citation type="submission" date="2013-05" db="EMBL/GenBank/DDBJ databases">
        <authorList>
            <person name="Yim A.K.Y."/>
            <person name="Chan T.F."/>
            <person name="Ji K.M."/>
            <person name="Liu X.Y."/>
            <person name="Zhou J.W."/>
            <person name="Li R.Q."/>
            <person name="Yang K.Y."/>
            <person name="Li J."/>
            <person name="Li M."/>
            <person name="Law P.T.W."/>
            <person name="Wu Y.L."/>
            <person name="Cai Z.L."/>
            <person name="Qin H."/>
            <person name="Bao Y."/>
            <person name="Leung R.K.K."/>
            <person name="Ng P.K.S."/>
            <person name="Zou J."/>
            <person name="Zhong X.J."/>
            <person name="Ran P.X."/>
            <person name="Zhong N.S."/>
            <person name="Liu Z.G."/>
            <person name="Tsui S.K.W."/>
        </authorList>
    </citation>
    <scope>NUCLEOTIDE SEQUENCE</scope>
    <source>
        <strain evidence="1">Derf</strain>
        <tissue evidence="1">Whole organism</tissue>
    </source>
</reference>
<proteinExistence type="predicted"/>